<evidence type="ECO:0000313" key="4">
    <source>
        <dbReference type="Proteomes" id="UP000186657"/>
    </source>
</evidence>
<dbReference type="AlphaFoldDB" id="A0A1U7N0N0"/>
<name>A0A1U7N0N0_9CYAN</name>
<sequence length="98" mass="11363">MFINQNAPDAWDYSIKYLLILLSFIALWARQEARGKRQARQEARGKRQEARGKQGKRQKWNGHHRGMGILPVSFSGGLSQHWRPRSGNNQCISHGYRC</sequence>
<comment type="caution">
    <text evidence="3">The sequence shown here is derived from an EMBL/GenBank/DDBJ whole genome shotgun (WGS) entry which is preliminary data.</text>
</comment>
<evidence type="ECO:0000256" key="1">
    <source>
        <dbReference type="SAM" id="MobiDB-lite"/>
    </source>
</evidence>
<feature type="compositionally biased region" description="Basic and acidic residues" evidence="1">
    <location>
        <begin position="36"/>
        <end position="52"/>
    </location>
</feature>
<organism evidence="3 4">
    <name type="scientific">Moorena bouillonii PNG</name>
    <dbReference type="NCBI Taxonomy" id="568701"/>
    <lineage>
        <taxon>Bacteria</taxon>
        <taxon>Bacillati</taxon>
        <taxon>Cyanobacteriota</taxon>
        <taxon>Cyanophyceae</taxon>
        <taxon>Coleofasciculales</taxon>
        <taxon>Coleofasciculaceae</taxon>
        <taxon>Moorena</taxon>
    </lineage>
</organism>
<keyword evidence="2" id="KW-0472">Membrane</keyword>
<reference evidence="3 4" key="1">
    <citation type="submission" date="2016-10" db="EMBL/GenBank/DDBJ databases">
        <title>Comparative genomics uncovers the prolific and rare metabolic potential of the cyanobacterial genus Moorea.</title>
        <authorList>
            <person name="Leao T."/>
            <person name="Castelao G."/>
            <person name="Korobeynikov A."/>
            <person name="Monroe E.A."/>
            <person name="Podell S."/>
            <person name="Glukhov E."/>
            <person name="Allen E."/>
            <person name="Gerwick W.H."/>
            <person name="Gerwick L."/>
        </authorList>
    </citation>
    <scope>NUCLEOTIDE SEQUENCE [LARGE SCALE GENOMIC DNA]</scope>
    <source>
        <strain evidence="3 4">PNG5-198</strain>
    </source>
</reference>
<feature type="compositionally biased region" description="Basic residues" evidence="1">
    <location>
        <begin position="53"/>
        <end position="66"/>
    </location>
</feature>
<keyword evidence="2" id="KW-0812">Transmembrane</keyword>
<keyword evidence="2" id="KW-1133">Transmembrane helix</keyword>
<feature type="transmembrane region" description="Helical" evidence="2">
    <location>
        <begin position="13"/>
        <end position="30"/>
    </location>
</feature>
<gene>
    <name evidence="3" type="ORF">BJP37_11135</name>
</gene>
<protein>
    <submittedName>
        <fullName evidence="3">Uncharacterized protein</fullName>
    </submittedName>
</protein>
<dbReference type="RefSeq" id="WP_075898929.1">
    <property type="nucleotide sequence ID" value="NZ_MKZS01000001.1"/>
</dbReference>
<dbReference type="Proteomes" id="UP000186657">
    <property type="component" value="Unassembled WGS sequence"/>
</dbReference>
<evidence type="ECO:0000313" key="3">
    <source>
        <dbReference type="EMBL" id="OLT59503.1"/>
    </source>
</evidence>
<keyword evidence="4" id="KW-1185">Reference proteome</keyword>
<feature type="region of interest" description="Disordered" evidence="1">
    <location>
        <begin position="36"/>
        <end position="66"/>
    </location>
</feature>
<proteinExistence type="predicted"/>
<evidence type="ECO:0000256" key="2">
    <source>
        <dbReference type="SAM" id="Phobius"/>
    </source>
</evidence>
<accession>A0A1U7N0N0</accession>
<dbReference type="EMBL" id="MKZS01000001">
    <property type="protein sequence ID" value="OLT59503.1"/>
    <property type="molecule type" value="Genomic_DNA"/>
</dbReference>